<keyword evidence="2" id="KW-1185">Reference proteome</keyword>
<reference evidence="2" key="1">
    <citation type="submission" date="2016-10" db="EMBL/GenBank/DDBJ databases">
        <authorList>
            <person name="Varghese N."/>
            <person name="Submissions S."/>
        </authorList>
    </citation>
    <scope>NUCLEOTIDE SEQUENCE [LARGE SCALE GENOMIC DNA]</scope>
    <source>
        <strain evidence="2">DSM 12111</strain>
    </source>
</reference>
<accession>A0A1H5CNP9</accession>
<dbReference type="Proteomes" id="UP000242849">
    <property type="component" value="Unassembled WGS sequence"/>
</dbReference>
<dbReference type="EMBL" id="FNSC01000001">
    <property type="protein sequence ID" value="SED68263.1"/>
    <property type="molecule type" value="Genomic_DNA"/>
</dbReference>
<dbReference type="STRING" id="53406.SAMN05421553_3109"/>
<evidence type="ECO:0000313" key="1">
    <source>
        <dbReference type="EMBL" id="SED68263.1"/>
    </source>
</evidence>
<sequence>MPDFTSPVPIQMMSFTAACDLLCRSRSGLYKLMRNDLTFPVPIKDSDARTARAFFVAAEIAAWQNAQLASRSAASEWVE</sequence>
<proteinExistence type="predicted"/>
<organism evidence="1 2">
    <name type="scientific">Pseudomonas anguilliseptica</name>
    <dbReference type="NCBI Taxonomy" id="53406"/>
    <lineage>
        <taxon>Bacteria</taxon>
        <taxon>Pseudomonadati</taxon>
        <taxon>Pseudomonadota</taxon>
        <taxon>Gammaproteobacteria</taxon>
        <taxon>Pseudomonadales</taxon>
        <taxon>Pseudomonadaceae</taxon>
        <taxon>Pseudomonas</taxon>
    </lineage>
</organism>
<dbReference type="AlphaFoldDB" id="A0A1H5CNP9"/>
<name>A0A1H5CNP9_PSEAG</name>
<protein>
    <submittedName>
        <fullName evidence="1">Transcriptional regulator, AlpA family</fullName>
    </submittedName>
</protein>
<evidence type="ECO:0000313" key="2">
    <source>
        <dbReference type="Proteomes" id="UP000242849"/>
    </source>
</evidence>
<gene>
    <name evidence="1" type="ORF">SAMN05421553_3109</name>
</gene>